<organism evidence="5 6">
    <name type="scientific">Kineococcus aurantiacus</name>
    <dbReference type="NCBI Taxonomy" id="37633"/>
    <lineage>
        <taxon>Bacteria</taxon>
        <taxon>Bacillati</taxon>
        <taxon>Actinomycetota</taxon>
        <taxon>Actinomycetes</taxon>
        <taxon>Kineosporiales</taxon>
        <taxon>Kineosporiaceae</taxon>
        <taxon>Kineococcus</taxon>
    </lineage>
</organism>
<accession>A0A7Y9DJV3</accession>
<evidence type="ECO:0000256" key="1">
    <source>
        <dbReference type="ARBA" id="ARBA00023015"/>
    </source>
</evidence>
<evidence type="ECO:0000256" key="3">
    <source>
        <dbReference type="ARBA" id="ARBA00023163"/>
    </source>
</evidence>
<evidence type="ECO:0000313" key="6">
    <source>
        <dbReference type="Proteomes" id="UP000521922"/>
    </source>
</evidence>
<sequence>MRSPAFQRVLDDVGSAVVDGRLPAGSRTSVEALVDRTLASRSVVREATRVLASLGLLTASPRVGLVVRPAAQWNLLDPQVVRWRLSGPDRETQTRELRELRQVLEPAAAQAAARNADDATRTRLRGLARELRAPGGLARADAELHDLLLRASGNATFAALGAVVGLAVADRAGVRPAAHDVRLHTALAGAVADGEAAAAGDLAREIVARTSAR</sequence>
<dbReference type="PROSITE" id="PS50949">
    <property type="entry name" value="HTH_GNTR"/>
    <property type="match status" value="1"/>
</dbReference>
<name>A0A7Y9DJV3_9ACTN</name>
<dbReference type="SMART" id="SM00895">
    <property type="entry name" value="FCD"/>
    <property type="match status" value="1"/>
</dbReference>
<dbReference type="GO" id="GO:0003677">
    <property type="term" value="F:DNA binding"/>
    <property type="evidence" value="ECO:0007669"/>
    <property type="project" value="UniProtKB-KW"/>
</dbReference>
<dbReference type="InterPro" id="IPR036390">
    <property type="entry name" value="WH_DNA-bd_sf"/>
</dbReference>
<evidence type="ECO:0000259" key="4">
    <source>
        <dbReference type="PROSITE" id="PS50949"/>
    </source>
</evidence>
<dbReference type="SUPFAM" id="SSF46785">
    <property type="entry name" value="Winged helix' DNA-binding domain"/>
    <property type="match status" value="1"/>
</dbReference>
<dbReference type="InterPro" id="IPR036388">
    <property type="entry name" value="WH-like_DNA-bd_sf"/>
</dbReference>
<proteinExistence type="predicted"/>
<dbReference type="InterPro" id="IPR011711">
    <property type="entry name" value="GntR_C"/>
</dbReference>
<dbReference type="Pfam" id="PF07729">
    <property type="entry name" value="FCD"/>
    <property type="match status" value="1"/>
</dbReference>
<dbReference type="RefSeq" id="WP_179750309.1">
    <property type="nucleotide sequence ID" value="NZ_BAAAGN010000005.1"/>
</dbReference>
<gene>
    <name evidence="5" type="ORF">BJ968_001318</name>
</gene>
<dbReference type="InterPro" id="IPR000524">
    <property type="entry name" value="Tscrpt_reg_HTH_GntR"/>
</dbReference>
<comment type="caution">
    <text evidence="5">The sequence shown here is derived from an EMBL/GenBank/DDBJ whole genome shotgun (WGS) entry which is preliminary data.</text>
</comment>
<dbReference type="SUPFAM" id="SSF48008">
    <property type="entry name" value="GntR ligand-binding domain-like"/>
    <property type="match status" value="1"/>
</dbReference>
<reference evidence="5 6" key="1">
    <citation type="submission" date="2020-07" db="EMBL/GenBank/DDBJ databases">
        <title>Sequencing the genomes of 1000 actinobacteria strains.</title>
        <authorList>
            <person name="Klenk H.-P."/>
        </authorList>
    </citation>
    <scope>NUCLEOTIDE SEQUENCE [LARGE SCALE GENOMIC DNA]</scope>
    <source>
        <strain evidence="5 6">DSM 7487</strain>
    </source>
</reference>
<keyword evidence="3" id="KW-0804">Transcription</keyword>
<dbReference type="Pfam" id="PF00392">
    <property type="entry name" value="GntR"/>
    <property type="match status" value="1"/>
</dbReference>
<evidence type="ECO:0000313" key="5">
    <source>
        <dbReference type="EMBL" id="NYD21778.1"/>
    </source>
</evidence>
<feature type="domain" description="HTH gntR-type" evidence="4">
    <location>
        <begin position="3"/>
        <end position="70"/>
    </location>
</feature>
<keyword evidence="6" id="KW-1185">Reference proteome</keyword>
<dbReference type="PANTHER" id="PTHR43537:SF44">
    <property type="entry name" value="GNTR FAMILY REGULATORY PROTEIN"/>
    <property type="match status" value="1"/>
</dbReference>
<dbReference type="AlphaFoldDB" id="A0A7Y9DJV3"/>
<dbReference type="Gene3D" id="1.20.120.530">
    <property type="entry name" value="GntR ligand-binding domain-like"/>
    <property type="match status" value="1"/>
</dbReference>
<dbReference type="Proteomes" id="UP000521922">
    <property type="component" value="Unassembled WGS sequence"/>
</dbReference>
<keyword evidence="1" id="KW-0805">Transcription regulation</keyword>
<keyword evidence="2 5" id="KW-0238">DNA-binding</keyword>
<evidence type="ECO:0000256" key="2">
    <source>
        <dbReference type="ARBA" id="ARBA00023125"/>
    </source>
</evidence>
<dbReference type="InterPro" id="IPR008920">
    <property type="entry name" value="TF_FadR/GntR_C"/>
</dbReference>
<dbReference type="Gene3D" id="1.10.10.10">
    <property type="entry name" value="Winged helix-like DNA-binding domain superfamily/Winged helix DNA-binding domain"/>
    <property type="match status" value="1"/>
</dbReference>
<dbReference type="EMBL" id="JACCBB010000001">
    <property type="protein sequence ID" value="NYD21778.1"/>
    <property type="molecule type" value="Genomic_DNA"/>
</dbReference>
<dbReference type="GO" id="GO:0003700">
    <property type="term" value="F:DNA-binding transcription factor activity"/>
    <property type="evidence" value="ECO:0007669"/>
    <property type="project" value="InterPro"/>
</dbReference>
<protein>
    <submittedName>
        <fullName evidence="5">DNA-binding FadR family transcriptional regulator</fullName>
    </submittedName>
</protein>
<dbReference type="PANTHER" id="PTHR43537">
    <property type="entry name" value="TRANSCRIPTIONAL REGULATOR, GNTR FAMILY"/>
    <property type="match status" value="1"/>
</dbReference>